<evidence type="ECO:0000256" key="2">
    <source>
        <dbReference type="SAM" id="MobiDB-lite"/>
    </source>
</evidence>
<feature type="compositionally biased region" description="Basic residues" evidence="2">
    <location>
        <begin position="160"/>
        <end position="172"/>
    </location>
</feature>
<sequence length="191" mass="20950">MLYVNLVSNYSSTVPVKLRAGAWVLSPTGECWDSLNQLGGGFNDALRSRLAGLAPMLPGVVYSLADLLGFTRDTLADPRASGNTNIVGACCGSGWLSAEAGCFPNTLCADGDQHVFKDRVRFSQRTAFLITQAFYNGPAKRVFGYLGAHALAPAATRSRSSPRARTSYRHRRNERESLEHERLYRPPPREE</sequence>
<dbReference type="Gramene" id="TKW21659">
    <property type="protein sequence ID" value="TKW21659"/>
    <property type="gene ID" value="SEVIR_4G134300v2"/>
</dbReference>
<feature type="region of interest" description="Disordered" evidence="2">
    <location>
        <begin position="156"/>
        <end position="191"/>
    </location>
</feature>
<evidence type="ECO:0000313" key="4">
    <source>
        <dbReference type="Proteomes" id="UP000298652"/>
    </source>
</evidence>
<dbReference type="Proteomes" id="UP000298652">
    <property type="component" value="Chromosome 4"/>
</dbReference>
<feature type="compositionally biased region" description="Basic and acidic residues" evidence="2">
    <location>
        <begin position="173"/>
        <end position="191"/>
    </location>
</feature>
<reference evidence="3" key="1">
    <citation type="submission" date="2019-03" db="EMBL/GenBank/DDBJ databases">
        <title>WGS assembly of Setaria viridis.</title>
        <authorList>
            <person name="Huang P."/>
            <person name="Jenkins J."/>
            <person name="Grimwood J."/>
            <person name="Barry K."/>
            <person name="Healey A."/>
            <person name="Mamidi S."/>
            <person name="Sreedasyam A."/>
            <person name="Shu S."/>
            <person name="Feldman M."/>
            <person name="Wu J."/>
            <person name="Yu Y."/>
            <person name="Chen C."/>
            <person name="Johnson J."/>
            <person name="Rokhsar D."/>
            <person name="Baxter I."/>
            <person name="Schmutz J."/>
            <person name="Brutnell T."/>
            <person name="Kellogg E."/>
        </authorList>
    </citation>
    <scope>NUCLEOTIDE SEQUENCE [LARGE SCALE GENOMIC DNA]</scope>
</reference>
<dbReference type="InterPro" id="IPR036514">
    <property type="entry name" value="SGNH_hydro_sf"/>
</dbReference>
<keyword evidence="1" id="KW-0378">Hydrolase</keyword>
<dbReference type="EMBL" id="CM016555">
    <property type="protein sequence ID" value="TKW21659.1"/>
    <property type="molecule type" value="Genomic_DNA"/>
</dbReference>
<proteinExistence type="predicted"/>
<name>A0A4U6V491_SETVI</name>
<gene>
    <name evidence="3" type="ORF">SEVIR_4G134300v2</name>
</gene>
<dbReference type="GO" id="GO:0016787">
    <property type="term" value="F:hydrolase activity"/>
    <property type="evidence" value="ECO:0007669"/>
    <property type="project" value="UniProtKB-KW"/>
</dbReference>
<dbReference type="Gene3D" id="3.40.50.1110">
    <property type="entry name" value="SGNH hydrolase"/>
    <property type="match status" value="1"/>
</dbReference>
<evidence type="ECO:0000256" key="1">
    <source>
        <dbReference type="ARBA" id="ARBA00022801"/>
    </source>
</evidence>
<organism evidence="3 4">
    <name type="scientific">Setaria viridis</name>
    <name type="common">Green bristlegrass</name>
    <name type="synonym">Setaria italica subsp. viridis</name>
    <dbReference type="NCBI Taxonomy" id="4556"/>
    <lineage>
        <taxon>Eukaryota</taxon>
        <taxon>Viridiplantae</taxon>
        <taxon>Streptophyta</taxon>
        <taxon>Embryophyta</taxon>
        <taxon>Tracheophyta</taxon>
        <taxon>Spermatophyta</taxon>
        <taxon>Magnoliopsida</taxon>
        <taxon>Liliopsida</taxon>
        <taxon>Poales</taxon>
        <taxon>Poaceae</taxon>
        <taxon>PACMAD clade</taxon>
        <taxon>Panicoideae</taxon>
        <taxon>Panicodae</taxon>
        <taxon>Paniceae</taxon>
        <taxon>Cenchrinae</taxon>
        <taxon>Setaria</taxon>
    </lineage>
</organism>
<dbReference type="InterPro" id="IPR051058">
    <property type="entry name" value="GDSL_Est/Lipase"/>
</dbReference>
<dbReference type="PANTHER" id="PTHR45648">
    <property type="entry name" value="GDSL LIPASE/ACYLHYDROLASE FAMILY PROTEIN (AFU_ORTHOLOGUE AFUA_4G14700)"/>
    <property type="match status" value="1"/>
</dbReference>
<protein>
    <submittedName>
        <fullName evidence="3">Uncharacterized protein</fullName>
    </submittedName>
</protein>
<keyword evidence="4" id="KW-1185">Reference proteome</keyword>
<accession>A0A4U6V491</accession>
<dbReference type="AlphaFoldDB" id="A0A4U6V491"/>
<evidence type="ECO:0000313" key="3">
    <source>
        <dbReference type="EMBL" id="TKW21659.1"/>
    </source>
</evidence>
<dbReference type="PANTHER" id="PTHR45648:SF147">
    <property type="entry name" value="GDSL ESTERASE_LIPASE"/>
    <property type="match status" value="1"/>
</dbReference>